<gene>
    <name evidence="8" type="primary">LOC102809309</name>
</gene>
<dbReference type="RefSeq" id="XP_006820961.1">
    <property type="nucleotide sequence ID" value="XM_006820898.1"/>
</dbReference>
<sequence>MSASIDHFEVACVNALSRSKAFCTQFGFSLFAVNLDGAVMQYACKAGESIFVFSQRPEDCVLSGDTVFDCALSVDKVAAVFNRALKAGATNIKKPMELHDENGNGSVTMAIIGSPIGNVVHTLINRENYKGIFLPGFTPPDITTLAQFPASTYKIKTTHIDHVTYVVERGTSPKMIEFYGNALGCERFRVNLNEDDETGMPVNVGSVEMRLMAAEYWRCAESGVRIHNLDSDKQSVTFVMVEAIWGKETGSGNQIATYLENHGGPGIQHIALHTNNIVESTRAMRQAGCVFPHIPQGYYTKIGKSDEIERVGECLEELKKLGILLDAEGEFSYDGEIKTKDRYLMQAFTAPIFQKNTFFMEVISRFGACGFGAGNITALWDAMEAVHQERTSTNSS</sequence>
<dbReference type="SUPFAM" id="SSF54593">
    <property type="entry name" value="Glyoxalase/Bleomycin resistance protein/Dihydroxybiphenyl dioxygenase"/>
    <property type="match status" value="1"/>
</dbReference>
<keyword evidence="7" id="KW-1185">Reference proteome</keyword>
<keyword evidence="5" id="KW-0408">Iron</keyword>
<dbReference type="PROSITE" id="PS51819">
    <property type="entry name" value="VOC"/>
    <property type="match status" value="2"/>
</dbReference>
<accession>A0ABM0MLS0</accession>
<dbReference type="InterPro" id="IPR004360">
    <property type="entry name" value="Glyas_Fos-R_dOase_dom"/>
</dbReference>
<protein>
    <submittedName>
        <fullName evidence="8">4-hydroxyphenylpyruvate dioxygenase-like protein-like</fullName>
    </submittedName>
</protein>
<dbReference type="GeneID" id="102809309"/>
<evidence type="ECO:0000256" key="4">
    <source>
        <dbReference type="ARBA" id="ARBA00022737"/>
    </source>
</evidence>
<evidence type="ECO:0000256" key="2">
    <source>
        <dbReference type="ARBA" id="ARBA00005877"/>
    </source>
</evidence>
<evidence type="ECO:0000256" key="3">
    <source>
        <dbReference type="ARBA" id="ARBA00022723"/>
    </source>
</evidence>
<dbReference type="InterPro" id="IPR029068">
    <property type="entry name" value="Glyas_Bleomycin-R_OHBP_Dase"/>
</dbReference>
<feature type="domain" description="VOC" evidence="6">
    <location>
        <begin position="4"/>
        <end position="126"/>
    </location>
</feature>
<name>A0ABM0MLS0_SACKO</name>
<dbReference type="Pfam" id="PF00903">
    <property type="entry name" value="Glyoxalase"/>
    <property type="match status" value="1"/>
</dbReference>
<dbReference type="CDD" id="cd08342">
    <property type="entry name" value="HPPD_N_like"/>
    <property type="match status" value="1"/>
</dbReference>
<evidence type="ECO:0000313" key="7">
    <source>
        <dbReference type="Proteomes" id="UP000694865"/>
    </source>
</evidence>
<evidence type="ECO:0000259" key="6">
    <source>
        <dbReference type="PROSITE" id="PS51819"/>
    </source>
</evidence>
<dbReference type="InterPro" id="IPR005956">
    <property type="entry name" value="4OHPhenylPyrv_dOase"/>
</dbReference>
<dbReference type="PANTHER" id="PTHR11959">
    <property type="entry name" value="4-HYDROXYPHENYLPYRUVATE DIOXYGENASE"/>
    <property type="match status" value="1"/>
</dbReference>
<evidence type="ECO:0000256" key="1">
    <source>
        <dbReference type="ARBA" id="ARBA00001962"/>
    </source>
</evidence>
<keyword evidence="3" id="KW-0479">Metal-binding</keyword>
<dbReference type="Gene3D" id="3.10.180.10">
    <property type="entry name" value="2,3-Dihydroxybiphenyl 1,2-Dioxygenase, domain 1"/>
    <property type="match status" value="2"/>
</dbReference>
<comment type="cofactor">
    <cofactor evidence="1">
        <name>Fe cation</name>
        <dbReference type="ChEBI" id="CHEBI:24875"/>
    </cofactor>
</comment>
<dbReference type="Proteomes" id="UP000694865">
    <property type="component" value="Unplaced"/>
</dbReference>
<comment type="similarity">
    <text evidence="2">Belongs to the 4HPPD family.</text>
</comment>
<feature type="domain" description="VOC" evidence="6">
    <location>
        <begin position="159"/>
        <end position="350"/>
    </location>
</feature>
<reference evidence="8" key="1">
    <citation type="submission" date="2025-08" db="UniProtKB">
        <authorList>
            <consortium name="RefSeq"/>
        </authorList>
    </citation>
    <scope>IDENTIFICATION</scope>
    <source>
        <tissue evidence="8">Testes</tissue>
    </source>
</reference>
<dbReference type="InterPro" id="IPR041736">
    <property type="entry name" value="4OHPhenylPyrv_dOase_N"/>
</dbReference>
<dbReference type="InterPro" id="IPR037523">
    <property type="entry name" value="VOC_core"/>
</dbReference>
<organism evidence="7 8">
    <name type="scientific">Saccoglossus kowalevskii</name>
    <name type="common">Acorn worm</name>
    <dbReference type="NCBI Taxonomy" id="10224"/>
    <lineage>
        <taxon>Eukaryota</taxon>
        <taxon>Metazoa</taxon>
        <taxon>Hemichordata</taxon>
        <taxon>Enteropneusta</taxon>
        <taxon>Harrimaniidae</taxon>
        <taxon>Saccoglossus</taxon>
    </lineage>
</organism>
<evidence type="ECO:0000256" key="5">
    <source>
        <dbReference type="ARBA" id="ARBA00023004"/>
    </source>
</evidence>
<dbReference type="PANTHER" id="PTHR11959:SF10">
    <property type="entry name" value="4-HYDROXYPHENYLPYRUVATE DIOXYGENASE-LIKE PROTEIN"/>
    <property type="match status" value="1"/>
</dbReference>
<evidence type="ECO:0000313" key="8">
    <source>
        <dbReference type="RefSeq" id="XP_006820961.1"/>
    </source>
</evidence>
<keyword evidence="4" id="KW-0677">Repeat</keyword>
<proteinExistence type="inferred from homology"/>